<dbReference type="SUPFAM" id="SSF56219">
    <property type="entry name" value="DNase I-like"/>
    <property type="match status" value="1"/>
</dbReference>
<dbReference type="InterPro" id="IPR036691">
    <property type="entry name" value="Endo/exonu/phosph_ase_sf"/>
</dbReference>
<dbReference type="EMBL" id="JARKNE010000005">
    <property type="protein sequence ID" value="KAK5833131.1"/>
    <property type="molecule type" value="Genomic_DNA"/>
</dbReference>
<name>A0ABR0Q1U4_GOSAR</name>
<comment type="caution">
    <text evidence="1">The sequence shown here is derived from an EMBL/GenBank/DDBJ whole genome shotgun (WGS) entry which is preliminary data.</text>
</comment>
<sequence>MVKQFGNFIGYRDSFCPIHLNYGGKEMPARMGSYVEGAAEEGIRGEKNLEGLSKRNELPKDGDSSGLIFDTMENDLEENPIQVGEGSRGGLSLGWKIRCSMTFRSVSKDHIDVEVQETQKGPIWRWTGFYGSLYKQEREMTWNLLRRLGRPQNLSWLVSGDFNEILFSHEKNGGLPRDERRMEEFRKG</sequence>
<gene>
    <name evidence="1" type="ORF">PVK06_016943</name>
</gene>
<reference evidence="1 2" key="1">
    <citation type="submission" date="2023-03" db="EMBL/GenBank/DDBJ databases">
        <title>WGS of Gossypium arboreum.</title>
        <authorList>
            <person name="Yu D."/>
        </authorList>
    </citation>
    <scope>NUCLEOTIDE SEQUENCE [LARGE SCALE GENOMIC DNA]</scope>
    <source>
        <tissue evidence="1">Leaf</tissue>
    </source>
</reference>
<dbReference type="Proteomes" id="UP001358586">
    <property type="component" value="Chromosome 5"/>
</dbReference>
<evidence type="ECO:0000313" key="2">
    <source>
        <dbReference type="Proteomes" id="UP001358586"/>
    </source>
</evidence>
<keyword evidence="2" id="KW-1185">Reference proteome</keyword>
<evidence type="ECO:0008006" key="3">
    <source>
        <dbReference type="Google" id="ProtNLM"/>
    </source>
</evidence>
<evidence type="ECO:0000313" key="1">
    <source>
        <dbReference type="EMBL" id="KAK5833131.1"/>
    </source>
</evidence>
<organism evidence="1 2">
    <name type="scientific">Gossypium arboreum</name>
    <name type="common">Tree cotton</name>
    <name type="synonym">Gossypium nanking</name>
    <dbReference type="NCBI Taxonomy" id="29729"/>
    <lineage>
        <taxon>Eukaryota</taxon>
        <taxon>Viridiplantae</taxon>
        <taxon>Streptophyta</taxon>
        <taxon>Embryophyta</taxon>
        <taxon>Tracheophyta</taxon>
        <taxon>Spermatophyta</taxon>
        <taxon>Magnoliopsida</taxon>
        <taxon>eudicotyledons</taxon>
        <taxon>Gunneridae</taxon>
        <taxon>Pentapetalae</taxon>
        <taxon>rosids</taxon>
        <taxon>malvids</taxon>
        <taxon>Malvales</taxon>
        <taxon>Malvaceae</taxon>
        <taxon>Malvoideae</taxon>
        <taxon>Gossypium</taxon>
    </lineage>
</organism>
<accession>A0ABR0Q1U4</accession>
<proteinExistence type="predicted"/>
<protein>
    <recommendedName>
        <fullName evidence="3">Reverse transcriptase</fullName>
    </recommendedName>
</protein>